<evidence type="ECO:0000313" key="2">
    <source>
        <dbReference type="EMBL" id="PMD25953.1"/>
    </source>
</evidence>
<sequence length="726" mass="81838">MSLEPRKCLHCPHHPSSPTNPSDIYVGHHYSLFISPDCTHSSIQQLDDHYPQPPASEDTTTTTIQAPKKSHTYAHCSRCNLIIDYGVWGCGCDGFERSEAGIVAGSMMWRGFCIHQDAVITLQDRSMIHAAMMNLVENDSNSLCGTCKRLCRGHWCLKPYERHPDASHWAQVENLNEDVIIESRHHVIRELLKSNQKGCRLCVIIQGTLRQDEITKLLAKEDSSQQDNTRTTYELKPWGWDIRVQLVFQSPDLIVFRDLLLTPTGAMFPTQCTSLISKETLSDDSLSQASQWLHECETDHAVCNPEIAFGTRRPKILPTRLLDVGTESSPTTKLINLNEGPAGVDYFTLSHCWGGKVPIKLTSDCLDEFQTAIPFPSLPRTFQEAIYITRLLNTRYLWIDAMCIIKDSEKDWLHESSIMGQVYANSRLTLAATASSDSHVAAYSKAALTNDKDKLIAISGIAKQMLEMWGGSPEDYIAGLWRDSIHHELLWRVDLGARPLRPKYDRAPSWSWASLDAEILVPSLYTEHLQVESSKCLVNIAEIEVTPSNNLTTCISKGYIRLQGPMCRVRRVVELTVDPSPVWRGRGQIRSQHWKMDGRTMRGFDAYMDDGTFELGAFGLQTYHFVGFFESLLSNPEEEWLIGMLLQPTGGVDGEYQRCGVLNAVDKEGREMINAAFATQRMEKVEYEEQNPSGLTVPGFVQLIRLLFVQCSFGFPEVGEGLFELV</sequence>
<feature type="domain" description="Heterokaryon incompatibility" evidence="1">
    <location>
        <begin position="346"/>
        <end position="454"/>
    </location>
</feature>
<dbReference type="STRING" id="1745343.A0A2J6QI63"/>
<reference evidence="2 3" key="1">
    <citation type="submission" date="2016-05" db="EMBL/GenBank/DDBJ databases">
        <title>A degradative enzymes factory behind the ericoid mycorrhizal symbiosis.</title>
        <authorList>
            <consortium name="DOE Joint Genome Institute"/>
            <person name="Martino E."/>
            <person name="Morin E."/>
            <person name="Grelet G."/>
            <person name="Kuo A."/>
            <person name="Kohler A."/>
            <person name="Daghino S."/>
            <person name="Barry K."/>
            <person name="Choi C."/>
            <person name="Cichocki N."/>
            <person name="Clum A."/>
            <person name="Copeland A."/>
            <person name="Hainaut M."/>
            <person name="Haridas S."/>
            <person name="Labutti K."/>
            <person name="Lindquist E."/>
            <person name="Lipzen A."/>
            <person name="Khouja H.-R."/>
            <person name="Murat C."/>
            <person name="Ohm R."/>
            <person name="Olson A."/>
            <person name="Spatafora J."/>
            <person name="Veneault-Fourrey C."/>
            <person name="Henrissat B."/>
            <person name="Grigoriev I."/>
            <person name="Martin F."/>
            <person name="Perotto S."/>
        </authorList>
    </citation>
    <scope>NUCLEOTIDE SEQUENCE [LARGE SCALE GENOMIC DNA]</scope>
    <source>
        <strain evidence="2 3">UAMH 7357</strain>
    </source>
</reference>
<dbReference type="PANTHER" id="PTHR33112:SF16">
    <property type="entry name" value="HETEROKARYON INCOMPATIBILITY DOMAIN-CONTAINING PROTEIN"/>
    <property type="match status" value="1"/>
</dbReference>
<protein>
    <submittedName>
        <fullName evidence="2">HET-domain-containing protein</fullName>
    </submittedName>
</protein>
<dbReference type="Pfam" id="PF06985">
    <property type="entry name" value="HET"/>
    <property type="match status" value="1"/>
</dbReference>
<evidence type="ECO:0000313" key="3">
    <source>
        <dbReference type="Proteomes" id="UP000235672"/>
    </source>
</evidence>
<accession>A0A2J6QI63</accession>
<dbReference type="InterPro" id="IPR010730">
    <property type="entry name" value="HET"/>
</dbReference>
<dbReference type="Proteomes" id="UP000235672">
    <property type="component" value="Unassembled WGS sequence"/>
</dbReference>
<dbReference type="OrthoDB" id="5362512at2759"/>
<organism evidence="2 3">
    <name type="scientific">Hyaloscypha hepaticicola</name>
    <dbReference type="NCBI Taxonomy" id="2082293"/>
    <lineage>
        <taxon>Eukaryota</taxon>
        <taxon>Fungi</taxon>
        <taxon>Dikarya</taxon>
        <taxon>Ascomycota</taxon>
        <taxon>Pezizomycotina</taxon>
        <taxon>Leotiomycetes</taxon>
        <taxon>Helotiales</taxon>
        <taxon>Hyaloscyphaceae</taxon>
        <taxon>Hyaloscypha</taxon>
    </lineage>
</organism>
<name>A0A2J6QI63_9HELO</name>
<gene>
    <name evidence="2" type="ORF">NA56DRAFT_699029</name>
</gene>
<keyword evidence="3" id="KW-1185">Reference proteome</keyword>
<dbReference type="EMBL" id="KZ613469">
    <property type="protein sequence ID" value="PMD25953.1"/>
    <property type="molecule type" value="Genomic_DNA"/>
</dbReference>
<dbReference type="PANTHER" id="PTHR33112">
    <property type="entry name" value="DOMAIN PROTEIN, PUTATIVE-RELATED"/>
    <property type="match status" value="1"/>
</dbReference>
<proteinExistence type="predicted"/>
<evidence type="ECO:0000259" key="1">
    <source>
        <dbReference type="Pfam" id="PF06985"/>
    </source>
</evidence>
<dbReference type="AlphaFoldDB" id="A0A2J6QI63"/>